<evidence type="ECO:0000313" key="14">
    <source>
        <dbReference type="EMBL" id="MBD2845217.1"/>
    </source>
</evidence>
<dbReference type="SFLD" id="SFLDF00274">
    <property type="entry name" value="ribosomal_protein_S12_methylth"/>
    <property type="match status" value="1"/>
</dbReference>
<dbReference type="PROSITE" id="PS50926">
    <property type="entry name" value="TRAM"/>
    <property type="match status" value="1"/>
</dbReference>
<evidence type="ECO:0000256" key="4">
    <source>
        <dbReference type="ARBA" id="ARBA00022679"/>
    </source>
</evidence>
<dbReference type="PROSITE" id="PS01278">
    <property type="entry name" value="MTTASE_RADICAL"/>
    <property type="match status" value="1"/>
</dbReference>
<reference evidence="14" key="1">
    <citation type="submission" date="2020-09" db="EMBL/GenBank/DDBJ databases">
        <title>A novel bacterium of genus Paenibacillus, isolated from South China Sea.</title>
        <authorList>
            <person name="Huang H."/>
            <person name="Mo K."/>
            <person name="Hu Y."/>
        </authorList>
    </citation>
    <scope>NUCLEOTIDE SEQUENCE</scope>
    <source>
        <strain evidence="14">IB182496</strain>
    </source>
</reference>
<keyword evidence="8 10" id="KW-0411">Iron-sulfur</keyword>
<evidence type="ECO:0000256" key="1">
    <source>
        <dbReference type="ARBA" id="ARBA00003234"/>
    </source>
</evidence>
<evidence type="ECO:0000313" key="15">
    <source>
        <dbReference type="Proteomes" id="UP000621560"/>
    </source>
</evidence>
<dbReference type="EC" id="2.8.4.4" evidence="10"/>
<dbReference type="InterPro" id="IPR023404">
    <property type="entry name" value="rSAM_horseshoe"/>
</dbReference>
<feature type="binding site" evidence="10">
    <location>
        <position position="163"/>
    </location>
    <ligand>
        <name>[4Fe-4S] cluster</name>
        <dbReference type="ChEBI" id="CHEBI:49883"/>
        <label>2</label>
        <note>4Fe-4S-S-AdoMet</note>
    </ligand>
</feature>
<dbReference type="SMART" id="SM00729">
    <property type="entry name" value="Elp3"/>
    <property type="match status" value="1"/>
</dbReference>
<evidence type="ECO:0000256" key="5">
    <source>
        <dbReference type="ARBA" id="ARBA00022691"/>
    </source>
</evidence>
<dbReference type="GO" id="GO:0051539">
    <property type="term" value="F:4 iron, 4 sulfur cluster binding"/>
    <property type="evidence" value="ECO:0007669"/>
    <property type="project" value="UniProtKB-UniRule"/>
</dbReference>
<dbReference type="PANTHER" id="PTHR43837:SF1">
    <property type="entry name" value="RIBOSOMAL PROTEIN US12 METHYLTHIOTRANSFERASE RIMO"/>
    <property type="match status" value="1"/>
</dbReference>
<dbReference type="InterPro" id="IPR007197">
    <property type="entry name" value="rSAM"/>
</dbReference>
<feature type="binding site" evidence="10">
    <location>
        <position position="160"/>
    </location>
    <ligand>
        <name>[4Fe-4S] cluster</name>
        <dbReference type="ChEBI" id="CHEBI:49883"/>
        <label>2</label>
        <note>4Fe-4S-S-AdoMet</note>
    </ligand>
</feature>
<comment type="similarity">
    <text evidence="10">Belongs to the methylthiotransferase family. RimO subfamily.</text>
</comment>
<sequence>MTERVKVVTLGCEKNLVDSEIMSGLIHGRGYALVDEPEDATVIIVNTCGFIDAAKEESVNTILELAELKESARLKALIVSGCLTQRYKEQLMQEMPEIDGIVGTGDFHHINDIVDEALRGKKPVKIGNPVFDYEQAMPRLVTTPRHTAYIKIAEGCDNACTFCSIPIMRGKFRSRSVESIVAEATQLAAQGVREVSLIAQDSTNYGTDRYDRFMLPELLNQVSEVEGIAWVRLHYAYPGFFTDELLETIASNPKVCKYIDMPLQHSEDAILKRMRRPGRQRDARELIAKIRARIPEAALRTSIIVGFPGETEEDFQRLCDFVRDIRFDRLGVFAYSTEEDTPASRLPDHVPDEVRQWRANTLMEIQREVARDNGAKYVGREIEVLLERYDGRSDVYVGRSQYDAPEIDGEVYVSNCTAQIGEVQRVRVTHAYEFDLTGEGIA</sequence>
<keyword evidence="14" id="KW-0687">Ribonucleoprotein</keyword>
<dbReference type="InterPro" id="IPR020612">
    <property type="entry name" value="Methylthiotransferase_CS"/>
</dbReference>
<dbReference type="InterPro" id="IPR013848">
    <property type="entry name" value="Methylthiotransferase_N"/>
</dbReference>
<dbReference type="Gene3D" id="3.40.50.12160">
    <property type="entry name" value="Methylthiotransferase, N-terminal domain"/>
    <property type="match status" value="1"/>
</dbReference>
<evidence type="ECO:0000256" key="10">
    <source>
        <dbReference type="HAMAP-Rule" id="MF_01865"/>
    </source>
</evidence>
<keyword evidence="14" id="KW-0689">Ribosomal protein</keyword>
<evidence type="ECO:0000256" key="3">
    <source>
        <dbReference type="ARBA" id="ARBA00022490"/>
    </source>
</evidence>
<evidence type="ECO:0000259" key="12">
    <source>
        <dbReference type="PROSITE" id="PS51449"/>
    </source>
</evidence>
<dbReference type="GO" id="GO:0046872">
    <property type="term" value="F:metal ion binding"/>
    <property type="evidence" value="ECO:0007669"/>
    <property type="project" value="UniProtKB-KW"/>
</dbReference>
<dbReference type="Pfam" id="PF04055">
    <property type="entry name" value="Radical_SAM"/>
    <property type="match status" value="1"/>
</dbReference>
<dbReference type="Pfam" id="PF18693">
    <property type="entry name" value="TRAM_2"/>
    <property type="match status" value="1"/>
</dbReference>
<dbReference type="GO" id="GO:0005840">
    <property type="term" value="C:ribosome"/>
    <property type="evidence" value="ECO:0007669"/>
    <property type="project" value="UniProtKB-KW"/>
</dbReference>
<dbReference type="Proteomes" id="UP000621560">
    <property type="component" value="Unassembled WGS sequence"/>
</dbReference>
<dbReference type="RefSeq" id="WP_190916599.1">
    <property type="nucleotide sequence ID" value="NZ_JACXIZ010000014.1"/>
</dbReference>
<comment type="subcellular location">
    <subcellularLocation>
        <location evidence="10">Cytoplasm</location>
    </subcellularLocation>
</comment>
<organism evidence="14 15">
    <name type="scientific">Paenibacillus sabuli</name>
    <dbReference type="NCBI Taxonomy" id="2772509"/>
    <lineage>
        <taxon>Bacteria</taxon>
        <taxon>Bacillati</taxon>
        <taxon>Bacillota</taxon>
        <taxon>Bacilli</taxon>
        <taxon>Bacillales</taxon>
        <taxon>Paenibacillaceae</taxon>
        <taxon>Paenibacillus</taxon>
    </lineage>
</organism>
<dbReference type="Gene3D" id="3.80.30.20">
    <property type="entry name" value="tm_1862 like domain"/>
    <property type="match status" value="1"/>
</dbReference>
<dbReference type="SFLD" id="SFLDS00029">
    <property type="entry name" value="Radical_SAM"/>
    <property type="match status" value="1"/>
</dbReference>
<keyword evidence="15" id="KW-1185">Reference proteome</keyword>
<dbReference type="AlphaFoldDB" id="A0A927BR48"/>
<dbReference type="GO" id="GO:0035599">
    <property type="term" value="F:aspartic acid methylthiotransferase activity"/>
    <property type="evidence" value="ECO:0007669"/>
    <property type="project" value="TreeGrafter"/>
</dbReference>
<proteinExistence type="inferred from homology"/>
<comment type="cofactor">
    <cofactor evidence="10">
        <name>[4Fe-4S] cluster</name>
        <dbReference type="ChEBI" id="CHEBI:49883"/>
    </cofactor>
    <text evidence="10">Binds 2 [4Fe-4S] clusters. One cluster is coordinated with 3 cysteines and an exchangeable S-adenosyl-L-methionine.</text>
</comment>
<comment type="catalytic activity">
    <reaction evidence="9">
        <text>N(6)-dimethylallyladenosine(37) in tRNA + (sulfur carrier)-SH + AH2 + 2 S-adenosyl-L-methionine = 2-methylsulfanyl-N(6)-dimethylallyladenosine(37) in tRNA + (sulfur carrier)-H + 5'-deoxyadenosine + L-methionine + A + S-adenosyl-L-homocysteine + 2 H(+)</text>
        <dbReference type="Rhea" id="RHEA:37067"/>
        <dbReference type="Rhea" id="RHEA-COMP:10375"/>
        <dbReference type="Rhea" id="RHEA-COMP:10376"/>
        <dbReference type="Rhea" id="RHEA-COMP:14737"/>
        <dbReference type="Rhea" id="RHEA-COMP:14739"/>
        <dbReference type="ChEBI" id="CHEBI:13193"/>
        <dbReference type="ChEBI" id="CHEBI:15378"/>
        <dbReference type="ChEBI" id="CHEBI:17319"/>
        <dbReference type="ChEBI" id="CHEBI:17499"/>
        <dbReference type="ChEBI" id="CHEBI:29917"/>
        <dbReference type="ChEBI" id="CHEBI:57844"/>
        <dbReference type="ChEBI" id="CHEBI:57856"/>
        <dbReference type="ChEBI" id="CHEBI:59789"/>
        <dbReference type="ChEBI" id="CHEBI:64428"/>
        <dbReference type="ChEBI" id="CHEBI:74415"/>
        <dbReference type="ChEBI" id="CHEBI:74417"/>
        <dbReference type="EC" id="2.8.4.3"/>
    </reaction>
</comment>
<evidence type="ECO:0000259" key="11">
    <source>
        <dbReference type="PROSITE" id="PS50926"/>
    </source>
</evidence>
<dbReference type="InterPro" id="IPR005839">
    <property type="entry name" value="Methylthiotransferase"/>
</dbReference>
<protein>
    <recommendedName>
        <fullName evidence="10">Ribosomal protein uS12 methylthiotransferase RimO</fullName>
        <shortName evidence="10">uS12 MTTase</shortName>
        <shortName evidence="10">uS12 methylthiotransferase</shortName>
        <ecNumber evidence="10">2.8.4.4</ecNumber>
    </recommendedName>
    <alternativeName>
        <fullName evidence="10">Ribosomal protein uS12 (aspartate-C(3))-methylthiotransferase</fullName>
    </alternativeName>
    <alternativeName>
        <fullName evidence="10">Ribosome maturation factor RimO</fullName>
    </alternativeName>
</protein>
<dbReference type="PROSITE" id="PS51449">
    <property type="entry name" value="MTTASE_N"/>
    <property type="match status" value="1"/>
</dbReference>
<comment type="function">
    <text evidence="10">Catalyzes the methylthiolation of an aspartic acid residue of ribosomal protein uS12.</text>
</comment>
<feature type="binding site" evidence="10">
    <location>
        <position position="12"/>
    </location>
    <ligand>
        <name>[4Fe-4S] cluster</name>
        <dbReference type="ChEBI" id="CHEBI:49883"/>
        <label>1</label>
    </ligand>
</feature>
<dbReference type="InterPro" id="IPR038135">
    <property type="entry name" value="Methylthiotransferase_N_sf"/>
</dbReference>
<evidence type="ECO:0000259" key="13">
    <source>
        <dbReference type="PROSITE" id="PS51918"/>
    </source>
</evidence>
<comment type="catalytic activity">
    <reaction evidence="10">
        <text>L-aspartate(89)-[ribosomal protein uS12]-hydrogen + (sulfur carrier)-SH + AH2 + 2 S-adenosyl-L-methionine = 3-methylsulfanyl-L-aspartate(89)-[ribosomal protein uS12]-hydrogen + (sulfur carrier)-H + 5'-deoxyadenosine + L-methionine + A + S-adenosyl-L-homocysteine + 2 H(+)</text>
        <dbReference type="Rhea" id="RHEA:37087"/>
        <dbReference type="Rhea" id="RHEA-COMP:10460"/>
        <dbReference type="Rhea" id="RHEA-COMP:10461"/>
        <dbReference type="Rhea" id="RHEA-COMP:14737"/>
        <dbReference type="Rhea" id="RHEA-COMP:14739"/>
        <dbReference type="ChEBI" id="CHEBI:13193"/>
        <dbReference type="ChEBI" id="CHEBI:15378"/>
        <dbReference type="ChEBI" id="CHEBI:17319"/>
        <dbReference type="ChEBI" id="CHEBI:17499"/>
        <dbReference type="ChEBI" id="CHEBI:29917"/>
        <dbReference type="ChEBI" id="CHEBI:29961"/>
        <dbReference type="ChEBI" id="CHEBI:57844"/>
        <dbReference type="ChEBI" id="CHEBI:57856"/>
        <dbReference type="ChEBI" id="CHEBI:59789"/>
        <dbReference type="ChEBI" id="CHEBI:64428"/>
        <dbReference type="ChEBI" id="CHEBI:73599"/>
        <dbReference type="EC" id="2.8.4.4"/>
    </reaction>
</comment>
<dbReference type="FunFam" id="3.80.30.20:FF:000001">
    <property type="entry name" value="tRNA-2-methylthio-N(6)-dimethylallyladenosine synthase 2"/>
    <property type="match status" value="1"/>
</dbReference>
<accession>A0A927BR48</accession>
<keyword evidence="5 10" id="KW-0949">S-adenosyl-L-methionine</keyword>
<evidence type="ECO:0000256" key="6">
    <source>
        <dbReference type="ARBA" id="ARBA00022723"/>
    </source>
</evidence>
<evidence type="ECO:0000256" key="8">
    <source>
        <dbReference type="ARBA" id="ARBA00023014"/>
    </source>
</evidence>
<keyword evidence="2 10" id="KW-0004">4Fe-4S</keyword>
<dbReference type="PANTHER" id="PTHR43837">
    <property type="entry name" value="RIBOSOMAL PROTEIN S12 METHYLTHIOTRANSFERASE RIMO"/>
    <property type="match status" value="1"/>
</dbReference>
<feature type="binding site" evidence="10">
    <location>
        <position position="48"/>
    </location>
    <ligand>
        <name>[4Fe-4S] cluster</name>
        <dbReference type="ChEBI" id="CHEBI:49883"/>
        <label>1</label>
    </ligand>
</feature>
<dbReference type="EMBL" id="JACXIZ010000014">
    <property type="protein sequence ID" value="MBD2845217.1"/>
    <property type="molecule type" value="Genomic_DNA"/>
</dbReference>
<dbReference type="InterPro" id="IPR058240">
    <property type="entry name" value="rSAM_sf"/>
</dbReference>
<feature type="binding site" evidence="10">
    <location>
        <position position="82"/>
    </location>
    <ligand>
        <name>[4Fe-4S] cluster</name>
        <dbReference type="ChEBI" id="CHEBI:49883"/>
        <label>1</label>
    </ligand>
</feature>
<dbReference type="Pfam" id="PF00919">
    <property type="entry name" value="UPF0004"/>
    <property type="match status" value="1"/>
</dbReference>
<dbReference type="SFLD" id="SFLDG01082">
    <property type="entry name" value="B12-binding_domain_containing"/>
    <property type="match status" value="1"/>
</dbReference>
<dbReference type="SUPFAM" id="SSF102114">
    <property type="entry name" value="Radical SAM enzymes"/>
    <property type="match status" value="1"/>
</dbReference>
<dbReference type="InterPro" id="IPR005840">
    <property type="entry name" value="Ribosomal_uS12_MeSTrfase_RimO"/>
</dbReference>
<dbReference type="FunFam" id="3.40.50.12160:FF:000003">
    <property type="entry name" value="CDK5 regulatory subunit-associated protein 1"/>
    <property type="match status" value="1"/>
</dbReference>
<evidence type="ECO:0000256" key="2">
    <source>
        <dbReference type="ARBA" id="ARBA00022485"/>
    </source>
</evidence>
<dbReference type="HAMAP" id="MF_01865">
    <property type="entry name" value="MTTase_RimO"/>
    <property type="match status" value="1"/>
</dbReference>
<feature type="domain" description="TRAM" evidence="11">
    <location>
        <begin position="375"/>
        <end position="442"/>
    </location>
</feature>
<feature type="binding site" evidence="10">
    <location>
        <position position="156"/>
    </location>
    <ligand>
        <name>[4Fe-4S] cluster</name>
        <dbReference type="ChEBI" id="CHEBI:49883"/>
        <label>2</label>
        <note>4Fe-4S-S-AdoMet</note>
    </ligand>
</feature>
<feature type="domain" description="Radical SAM core" evidence="13">
    <location>
        <begin position="142"/>
        <end position="372"/>
    </location>
</feature>
<dbReference type="CDD" id="cd01335">
    <property type="entry name" value="Radical_SAM"/>
    <property type="match status" value="1"/>
</dbReference>
<dbReference type="GO" id="GO:0005829">
    <property type="term" value="C:cytosol"/>
    <property type="evidence" value="ECO:0007669"/>
    <property type="project" value="TreeGrafter"/>
</dbReference>
<evidence type="ECO:0000256" key="9">
    <source>
        <dbReference type="ARBA" id="ARBA00051425"/>
    </source>
</evidence>
<dbReference type="NCBIfam" id="TIGR00089">
    <property type="entry name" value="MiaB/RimO family radical SAM methylthiotransferase"/>
    <property type="match status" value="1"/>
</dbReference>
<keyword evidence="7 10" id="KW-0408">Iron</keyword>
<dbReference type="InterPro" id="IPR002792">
    <property type="entry name" value="TRAM_dom"/>
</dbReference>
<feature type="domain" description="MTTase N-terminal" evidence="12">
    <location>
        <begin position="3"/>
        <end position="119"/>
    </location>
</feature>
<name>A0A927BR48_9BACL</name>
<keyword evidence="6 10" id="KW-0479">Metal-binding</keyword>
<dbReference type="GO" id="GO:0035597">
    <property type="term" value="F:tRNA-2-methylthio-N(6)-dimethylallyladenosine(37) synthase activity"/>
    <property type="evidence" value="ECO:0007669"/>
    <property type="project" value="UniProtKB-EC"/>
</dbReference>
<dbReference type="NCBIfam" id="TIGR01125">
    <property type="entry name" value="30S ribosomal protein S12 methylthiotransferase RimO"/>
    <property type="match status" value="1"/>
</dbReference>
<gene>
    <name evidence="10 14" type="primary">rimO</name>
    <name evidence="14" type="ORF">IDH44_08435</name>
</gene>
<keyword evidence="3 10" id="KW-0963">Cytoplasm</keyword>
<evidence type="ECO:0000256" key="7">
    <source>
        <dbReference type="ARBA" id="ARBA00023004"/>
    </source>
</evidence>
<dbReference type="Gene3D" id="2.40.50.140">
    <property type="entry name" value="Nucleic acid-binding proteins"/>
    <property type="match status" value="1"/>
</dbReference>
<dbReference type="InterPro" id="IPR006638">
    <property type="entry name" value="Elp3/MiaA/NifB-like_rSAM"/>
</dbReference>
<dbReference type="GO" id="GO:0103039">
    <property type="term" value="F:protein methylthiotransferase activity"/>
    <property type="evidence" value="ECO:0007669"/>
    <property type="project" value="UniProtKB-EC"/>
</dbReference>
<keyword evidence="4 10" id="KW-0808">Transferase</keyword>
<dbReference type="SFLD" id="SFLDG01061">
    <property type="entry name" value="methylthiotransferase"/>
    <property type="match status" value="1"/>
</dbReference>
<comment type="function">
    <text evidence="1">Catalyzes the methylthiolation of N6-(dimethylallyl)adenosine (i(6)A), leading to the formation of 2-methylthio-N6-(dimethylallyl)adenosine (ms(2)i(6)A) at position 37 in tRNAs that read codons beginning with uridine.</text>
</comment>
<dbReference type="PROSITE" id="PS51918">
    <property type="entry name" value="RADICAL_SAM"/>
    <property type="match status" value="1"/>
</dbReference>
<comment type="caution">
    <text evidence="14">The sequence shown here is derived from an EMBL/GenBank/DDBJ whole genome shotgun (WGS) entry which is preliminary data.</text>
</comment>
<dbReference type="InterPro" id="IPR012340">
    <property type="entry name" value="NA-bd_OB-fold"/>
</dbReference>